<reference evidence="2 3" key="1">
    <citation type="journal article" date="2016" name="Nat. Commun.">
        <title>Thousands of microbial genomes shed light on interconnected biogeochemical processes in an aquifer system.</title>
        <authorList>
            <person name="Anantharaman K."/>
            <person name="Brown C.T."/>
            <person name="Hug L.A."/>
            <person name="Sharon I."/>
            <person name="Castelle C.J."/>
            <person name="Probst A.J."/>
            <person name="Thomas B.C."/>
            <person name="Singh A."/>
            <person name="Wilkins M.J."/>
            <person name="Karaoz U."/>
            <person name="Brodie E.L."/>
            <person name="Williams K.H."/>
            <person name="Hubbard S.S."/>
            <person name="Banfield J.F."/>
        </authorList>
    </citation>
    <scope>NUCLEOTIDE SEQUENCE [LARGE SCALE GENOMIC DNA]</scope>
</reference>
<accession>A0A1G2MCQ5</accession>
<sequence length="137" mass="15212">MGSRLFARIILVLVLASFIGVAFFSLILLSHGPNDRMTTECPFSAGVSLCPQDSLALIAHHISAYSAFFAFPPSVFVTVMFLLLLFWALVFILSWYLPLSPPTRPIPLLYTTLPLANLYKKRIVGWLSLLENSPQLG</sequence>
<protein>
    <submittedName>
        <fullName evidence="2">Uncharacterized protein</fullName>
    </submittedName>
</protein>
<evidence type="ECO:0000313" key="2">
    <source>
        <dbReference type="EMBL" id="OHA21677.1"/>
    </source>
</evidence>
<feature type="transmembrane region" description="Helical" evidence="1">
    <location>
        <begin position="6"/>
        <end position="29"/>
    </location>
</feature>
<organism evidence="2 3">
    <name type="scientific">Candidatus Taylorbacteria bacterium RIFCSPHIGHO2_01_FULL_51_15</name>
    <dbReference type="NCBI Taxonomy" id="1802304"/>
    <lineage>
        <taxon>Bacteria</taxon>
        <taxon>Candidatus Tayloriibacteriota</taxon>
    </lineage>
</organism>
<keyword evidence="1" id="KW-1133">Transmembrane helix</keyword>
<dbReference type="Proteomes" id="UP000178121">
    <property type="component" value="Unassembled WGS sequence"/>
</dbReference>
<name>A0A1G2MCQ5_9BACT</name>
<dbReference type="EMBL" id="MHRI01000005">
    <property type="protein sequence ID" value="OHA21677.1"/>
    <property type="molecule type" value="Genomic_DNA"/>
</dbReference>
<evidence type="ECO:0000313" key="3">
    <source>
        <dbReference type="Proteomes" id="UP000178121"/>
    </source>
</evidence>
<dbReference type="AlphaFoldDB" id="A0A1G2MCQ5"/>
<comment type="caution">
    <text evidence="2">The sequence shown here is derived from an EMBL/GenBank/DDBJ whole genome shotgun (WGS) entry which is preliminary data.</text>
</comment>
<gene>
    <name evidence="2" type="ORF">A2849_02130</name>
</gene>
<keyword evidence="1" id="KW-0472">Membrane</keyword>
<feature type="transmembrane region" description="Helical" evidence="1">
    <location>
        <begin position="75"/>
        <end position="97"/>
    </location>
</feature>
<proteinExistence type="predicted"/>
<keyword evidence="1" id="KW-0812">Transmembrane</keyword>
<evidence type="ECO:0000256" key="1">
    <source>
        <dbReference type="SAM" id="Phobius"/>
    </source>
</evidence>